<dbReference type="eggNOG" id="COG2207">
    <property type="taxonomic scope" value="Bacteria"/>
</dbReference>
<dbReference type="PROSITE" id="PS01124">
    <property type="entry name" value="HTH_ARAC_FAMILY_2"/>
    <property type="match status" value="1"/>
</dbReference>
<evidence type="ECO:0000313" key="6">
    <source>
        <dbReference type="Proteomes" id="UP000006176"/>
    </source>
</evidence>
<dbReference type="STRING" id="760154.Sulba_1818"/>
<reference evidence="5 6" key="1">
    <citation type="submission" date="2012-06" db="EMBL/GenBank/DDBJ databases">
        <title>Complete sequence of Sulfurospirillum barnesii SES-3.</title>
        <authorList>
            <consortium name="US DOE Joint Genome Institute"/>
            <person name="Lucas S."/>
            <person name="Han J."/>
            <person name="Lapidus A."/>
            <person name="Cheng J.-F."/>
            <person name="Goodwin L."/>
            <person name="Pitluck S."/>
            <person name="Peters L."/>
            <person name="Ovchinnikova G."/>
            <person name="Lu M."/>
            <person name="Detter J.C."/>
            <person name="Han C."/>
            <person name="Tapia R."/>
            <person name="Land M."/>
            <person name="Hauser L."/>
            <person name="Kyrpides N."/>
            <person name="Ivanova N."/>
            <person name="Pagani I."/>
            <person name="Stolz J."/>
            <person name="Arkin A."/>
            <person name="Dehal P."/>
            <person name="Oremland R."/>
            <person name="Saltikov C."/>
            <person name="Basu P."/>
            <person name="Hollibaugh J."/>
            <person name="Newman D."/>
            <person name="Stolyar S."/>
            <person name="Hazen T."/>
            <person name="Woyke T."/>
        </authorList>
    </citation>
    <scope>NUCLEOTIDE SEQUENCE [LARGE SCALE GENOMIC DNA]</scope>
    <source>
        <strain evidence="6">ATCC 700032 / DSM 10660 / SES-3</strain>
    </source>
</reference>
<dbReference type="InterPro" id="IPR009057">
    <property type="entry name" value="Homeodomain-like_sf"/>
</dbReference>
<dbReference type="EMBL" id="CP003333">
    <property type="protein sequence ID" value="AFL69099.1"/>
    <property type="molecule type" value="Genomic_DNA"/>
</dbReference>
<dbReference type="Gene3D" id="1.10.10.60">
    <property type="entry name" value="Homeodomain-like"/>
    <property type="match status" value="2"/>
</dbReference>
<dbReference type="PANTHER" id="PTHR46796">
    <property type="entry name" value="HTH-TYPE TRANSCRIPTIONAL ACTIVATOR RHAS-RELATED"/>
    <property type="match status" value="1"/>
</dbReference>
<dbReference type="Pfam" id="PF02311">
    <property type="entry name" value="AraC_binding"/>
    <property type="match status" value="1"/>
</dbReference>
<evidence type="ECO:0000256" key="2">
    <source>
        <dbReference type="ARBA" id="ARBA00023125"/>
    </source>
</evidence>
<proteinExistence type="predicted"/>
<organism evidence="5 6">
    <name type="scientific">Sulfurospirillum barnesii (strain ATCC 700032 / DSM 10660 / SES-3)</name>
    <dbReference type="NCBI Taxonomy" id="760154"/>
    <lineage>
        <taxon>Bacteria</taxon>
        <taxon>Pseudomonadati</taxon>
        <taxon>Campylobacterota</taxon>
        <taxon>Epsilonproteobacteria</taxon>
        <taxon>Campylobacterales</taxon>
        <taxon>Sulfurospirillaceae</taxon>
        <taxon>Sulfurospirillum</taxon>
    </lineage>
</organism>
<dbReference type="InterPro" id="IPR003313">
    <property type="entry name" value="AraC-bd"/>
</dbReference>
<sequence length="270" mass="31185">MKPTKTTIIAYEKAPFVQIRQTLQSERAYETHAHTTLSIGFMVEGETSFQTPSGAFLLQQGALAVIPPLMQHACNPLAHQARSYVMVYFEPAFCARLQSHLFHQPTTELLALKNPLIYHQELYEEFVTLIDALICGYEPLHVKALEQWLERFLWLYTQNVLPTTPAPTLQSIAHFLTQRLDETPSLQDLAKRFSYNPYVLLRHFKKAYGTTPKRYALQLKIELAKKLLQEGMPASLCAHYCGFVDQSHFQRFFKRHTALTPKEYHVNFVQ</sequence>
<evidence type="ECO:0000313" key="5">
    <source>
        <dbReference type="EMBL" id="AFL69099.1"/>
    </source>
</evidence>
<evidence type="ECO:0000256" key="1">
    <source>
        <dbReference type="ARBA" id="ARBA00023015"/>
    </source>
</evidence>
<feature type="domain" description="HTH araC/xylS-type" evidence="4">
    <location>
        <begin position="170"/>
        <end position="267"/>
    </location>
</feature>
<dbReference type="KEGG" id="sba:Sulba_1818"/>
<dbReference type="GO" id="GO:0043565">
    <property type="term" value="F:sequence-specific DNA binding"/>
    <property type="evidence" value="ECO:0007669"/>
    <property type="project" value="InterPro"/>
</dbReference>
<keyword evidence="6" id="KW-1185">Reference proteome</keyword>
<dbReference type="Pfam" id="PF12833">
    <property type="entry name" value="HTH_18"/>
    <property type="match status" value="1"/>
</dbReference>
<name>I3XYS5_SULBS</name>
<dbReference type="GO" id="GO:0003700">
    <property type="term" value="F:DNA-binding transcription factor activity"/>
    <property type="evidence" value="ECO:0007669"/>
    <property type="project" value="InterPro"/>
</dbReference>
<dbReference type="RefSeq" id="WP_014769975.1">
    <property type="nucleotide sequence ID" value="NC_018002.1"/>
</dbReference>
<dbReference type="SUPFAM" id="SSF46689">
    <property type="entry name" value="Homeodomain-like"/>
    <property type="match status" value="2"/>
</dbReference>
<keyword evidence="3" id="KW-0804">Transcription</keyword>
<evidence type="ECO:0000259" key="4">
    <source>
        <dbReference type="PROSITE" id="PS01124"/>
    </source>
</evidence>
<dbReference type="InterPro" id="IPR037923">
    <property type="entry name" value="HTH-like"/>
</dbReference>
<accession>I3XYS5</accession>
<dbReference type="InterPro" id="IPR050204">
    <property type="entry name" value="AraC_XylS_family_regulators"/>
</dbReference>
<dbReference type="SMART" id="SM00342">
    <property type="entry name" value="HTH_ARAC"/>
    <property type="match status" value="1"/>
</dbReference>
<dbReference type="Proteomes" id="UP000006176">
    <property type="component" value="Chromosome"/>
</dbReference>
<gene>
    <name evidence="5" type="ordered locus">Sulba_1818</name>
</gene>
<dbReference type="HOGENOM" id="CLU_000445_88_16_7"/>
<protein>
    <submittedName>
        <fullName evidence="5">DNA-binding domain-containing protein, AraC-type</fullName>
    </submittedName>
</protein>
<dbReference type="SUPFAM" id="SSF51215">
    <property type="entry name" value="Regulatory protein AraC"/>
    <property type="match status" value="1"/>
</dbReference>
<evidence type="ECO:0000256" key="3">
    <source>
        <dbReference type="ARBA" id="ARBA00023163"/>
    </source>
</evidence>
<dbReference type="AlphaFoldDB" id="I3XYS5"/>
<keyword evidence="2 5" id="KW-0238">DNA-binding</keyword>
<dbReference type="PATRIC" id="fig|760154.4.peg.1816"/>
<keyword evidence="1" id="KW-0805">Transcription regulation</keyword>
<dbReference type="InterPro" id="IPR018060">
    <property type="entry name" value="HTH_AraC"/>
</dbReference>